<dbReference type="InterPro" id="IPR029062">
    <property type="entry name" value="Class_I_gatase-like"/>
</dbReference>
<accession>A0A381VG23</accession>
<dbReference type="AlphaFoldDB" id="A0A381VG23"/>
<dbReference type="PANTHER" id="PTHR40469:SF2">
    <property type="entry name" value="GALACTOSE-BINDING DOMAIN-LIKE SUPERFAMILY PROTEIN"/>
    <property type="match status" value="1"/>
</dbReference>
<reference evidence="2" key="1">
    <citation type="submission" date="2018-05" db="EMBL/GenBank/DDBJ databases">
        <authorList>
            <person name="Lanie J.A."/>
            <person name="Ng W.-L."/>
            <person name="Kazmierczak K.M."/>
            <person name="Andrzejewski T.M."/>
            <person name="Davidsen T.M."/>
            <person name="Wayne K.J."/>
            <person name="Tettelin H."/>
            <person name="Glass J.I."/>
            <person name="Rusch D."/>
            <person name="Podicherti R."/>
            <person name="Tsui H.-C.T."/>
            <person name="Winkler M.E."/>
        </authorList>
    </citation>
    <scope>NUCLEOTIDE SEQUENCE</scope>
</reference>
<proteinExistence type="predicted"/>
<name>A0A381VG23_9ZZZZ</name>
<feature type="domain" description="ThuA-like" evidence="1">
    <location>
        <begin position="53"/>
        <end position="289"/>
    </location>
</feature>
<evidence type="ECO:0000313" key="2">
    <source>
        <dbReference type="EMBL" id="SVA39306.1"/>
    </source>
</evidence>
<gene>
    <name evidence="2" type="ORF">METZ01_LOCUS92160</name>
</gene>
<protein>
    <recommendedName>
        <fullName evidence="1">ThuA-like domain-containing protein</fullName>
    </recommendedName>
</protein>
<dbReference type="InterPro" id="IPR029010">
    <property type="entry name" value="ThuA-like"/>
</dbReference>
<dbReference type="EMBL" id="UINC01008741">
    <property type="protein sequence ID" value="SVA39306.1"/>
    <property type="molecule type" value="Genomic_DNA"/>
</dbReference>
<organism evidence="2">
    <name type="scientific">marine metagenome</name>
    <dbReference type="NCBI Taxonomy" id="408172"/>
    <lineage>
        <taxon>unclassified sequences</taxon>
        <taxon>metagenomes</taxon>
        <taxon>ecological metagenomes</taxon>
    </lineage>
</organism>
<dbReference type="Gene3D" id="3.40.50.880">
    <property type="match status" value="1"/>
</dbReference>
<dbReference type="PROSITE" id="PS51257">
    <property type="entry name" value="PROKAR_LIPOPROTEIN"/>
    <property type="match status" value="1"/>
</dbReference>
<sequence length="340" mass="37348">MSLSNCRGLLYFILFFGFLSGGCNGQEGDAPMSGSDGATEVTSSTTADVNRIRVLIIDGVNNHDWERTTEATKATLEQTGRFTVEVSTSPRKRASREEWDTWRPRFSDYQVVLSNFNDDCERDGGCESLWSETTKADFDTFVRGGGGFVSVHAADNHDANWLEYNKMIGVGGWGGREAGVHGSILRLVDGEWIATSPNEGISGEHGRMRDFLVIHDQPGHPILAGLPTEWMHAEDELYASLRGPAENIEILAHSYSLYTNENEPIFMLVTYGEGKIFHMPMGHYNDEFEPFGASLHCVGFQTILARGTEYVATGAVTLGIPSSFPGADAPIVIAPNEVIW</sequence>
<dbReference type="PANTHER" id="PTHR40469">
    <property type="entry name" value="SECRETED GLYCOSYL HYDROLASE"/>
    <property type="match status" value="1"/>
</dbReference>
<evidence type="ECO:0000259" key="1">
    <source>
        <dbReference type="Pfam" id="PF06283"/>
    </source>
</evidence>
<dbReference type="Pfam" id="PF06283">
    <property type="entry name" value="ThuA"/>
    <property type="match status" value="1"/>
</dbReference>
<dbReference type="SUPFAM" id="SSF52317">
    <property type="entry name" value="Class I glutamine amidotransferase-like"/>
    <property type="match status" value="1"/>
</dbReference>